<evidence type="ECO:0000259" key="17">
    <source>
        <dbReference type="PROSITE" id="PS51918"/>
    </source>
</evidence>
<keyword evidence="10 14" id="KW-0408">Iron</keyword>
<feature type="binding site" evidence="16">
    <location>
        <position position="66"/>
    </location>
    <ligand>
        <name>[4Fe-4S] cluster</name>
        <dbReference type="ChEBI" id="CHEBI:49883"/>
        <note>4Fe-4S-S-AdoMet</note>
    </ligand>
</feature>
<dbReference type="PANTHER" id="PTHR13932">
    <property type="entry name" value="COPROPORPHYRINIGEN III OXIDASE"/>
    <property type="match status" value="1"/>
</dbReference>
<evidence type="ECO:0000256" key="16">
    <source>
        <dbReference type="PIRSR" id="PIRSR000167-2"/>
    </source>
</evidence>
<comment type="subunit">
    <text evidence="4">Monomer.</text>
</comment>
<evidence type="ECO:0000256" key="10">
    <source>
        <dbReference type="ARBA" id="ARBA00023004"/>
    </source>
</evidence>
<dbReference type="GO" id="GO:0005737">
    <property type="term" value="C:cytoplasm"/>
    <property type="evidence" value="ECO:0007669"/>
    <property type="project" value="UniProtKB-SubCell"/>
</dbReference>
<evidence type="ECO:0000256" key="11">
    <source>
        <dbReference type="ARBA" id="ARBA00023014"/>
    </source>
</evidence>
<dbReference type="Gene3D" id="3.20.20.70">
    <property type="entry name" value="Aldolase class I"/>
    <property type="match status" value="1"/>
</dbReference>
<evidence type="ECO:0000256" key="5">
    <source>
        <dbReference type="ARBA" id="ARBA00022485"/>
    </source>
</evidence>
<reference evidence="18 19" key="1">
    <citation type="submission" date="2018-05" db="EMBL/GenBank/DDBJ databases">
        <title>Coraliomargarita sinensis sp. nov., isolated from a marine solar saltern.</title>
        <authorList>
            <person name="Zhou L.Y."/>
        </authorList>
    </citation>
    <scope>NUCLEOTIDE SEQUENCE [LARGE SCALE GENOMIC DNA]</scope>
    <source>
        <strain evidence="18 19">WN38</strain>
    </source>
</reference>
<accession>A0A317ZMB7</accession>
<dbReference type="SUPFAM" id="SSF102114">
    <property type="entry name" value="Radical SAM enzymes"/>
    <property type="match status" value="1"/>
</dbReference>
<feature type="binding site" evidence="15">
    <location>
        <begin position="111"/>
        <end position="112"/>
    </location>
    <ligand>
        <name>S-adenosyl-L-methionine</name>
        <dbReference type="ChEBI" id="CHEBI:59789"/>
        <label>2</label>
    </ligand>
</feature>
<evidence type="ECO:0000256" key="1">
    <source>
        <dbReference type="ARBA" id="ARBA00004496"/>
    </source>
</evidence>
<dbReference type="CDD" id="cd01335">
    <property type="entry name" value="Radical_SAM"/>
    <property type="match status" value="1"/>
</dbReference>
<comment type="caution">
    <text evidence="18">The sequence shown here is derived from an EMBL/GenBank/DDBJ whole genome shotgun (WGS) entry which is preliminary data.</text>
</comment>
<evidence type="ECO:0000256" key="15">
    <source>
        <dbReference type="PIRSR" id="PIRSR000167-1"/>
    </source>
</evidence>
<dbReference type="InterPro" id="IPR010723">
    <property type="entry name" value="HemN_C"/>
</dbReference>
<dbReference type="SFLD" id="SFLDS00029">
    <property type="entry name" value="Radical_SAM"/>
    <property type="match status" value="1"/>
</dbReference>
<keyword evidence="5 14" id="KW-0004">4Fe-4S</keyword>
<dbReference type="SFLD" id="SFLDG01082">
    <property type="entry name" value="B12-binding_domain_containing"/>
    <property type="match status" value="1"/>
</dbReference>
<feature type="binding site" evidence="15">
    <location>
        <begin position="65"/>
        <end position="67"/>
    </location>
    <ligand>
        <name>S-adenosyl-L-methionine</name>
        <dbReference type="ChEBI" id="CHEBI:59789"/>
        <label>2</label>
    </ligand>
</feature>
<dbReference type="RefSeq" id="WP_110129464.1">
    <property type="nucleotide sequence ID" value="NZ_QHJQ01000001.1"/>
</dbReference>
<dbReference type="FunFam" id="1.10.10.920:FF:000001">
    <property type="entry name" value="Coproporphyrinogen-III oxidase"/>
    <property type="match status" value="1"/>
</dbReference>
<feature type="domain" description="Radical SAM core" evidence="17">
    <location>
        <begin position="44"/>
        <end position="278"/>
    </location>
</feature>
<comment type="pathway">
    <text evidence="2 14">Porphyrin-containing compound metabolism; protoporphyrin-IX biosynthesis; protoporphyrinogen-IX from coproporphyrinogen-III (AdoMet route): step 1/1.</text>
</comment>
<evidence type="ECO:0000313" key="18">
    <source>
        <dbReference type="EMBL" id="PXA05383.1"/>
    </source>
</evidence>
<dbReference type="PANTHER" id="PTHR13932:SF6">
    <property type="entry name" value="OXYGEN-INDEPENDENT COPROPORPHYRINOGEN III OXIDASE"/>
    <property type="match status" value="1"/>
</dbReference>
<evidence type="ECO:0000256" key="6">
    <source>
        <dbReference type="ARBA" id="ARBA00022490"/>
    </source>
</evidence>
<dbReference type="OrthoDB" id="9808022at2"/>
<feature type="binding site" evidence="15">
    <location>
        <position position="327"/>
    </location>
    <ligand>
        <name>S-adenosyl-L-methionine</name>
        <dbReference type="ChEBI" id="CHEBI:59789"/>
        <label>1</label>
    </ligand>
</feature>
<dbReference type="Gene3D" id="1.10.10.920">
    <property type="match status" value="1"/>
</dbReference>
<dbReference type="InterPro" id="IPR013785">
    <property type="entry name" value="Aldolase_TIM"/>
</dbReference>
<evidence type="ECO:0000256" key="2">
    <source>
        <dbReference type="ARBA" id="ARBA00004785"/>
    </source>
</evidence>
<dbReference type="EMBL" id="QHJQ01000001">
    <property type="protein sequence ID" value="PXA05383.1"/>
    <property type="molecule type" value="Genomic_DNA"/>
</dbReference>
<dbReference type="InterPro" id="IPR007197">
    <property type="entry name" value="rSAM"/>
</dbReference>
<dbReference type="InterPro" id="IPR004558">
    <property type="entry name" value="Coprogen_oxidase_HemN"/>
</dbReference>
<dbReference type="PROSITE" id="PS51918">
    <property type="entry name" value="RADICAL_SAM"/>
    <property type="match status" value="1"/>
</dbReference>
<dbReference type="GO" id="GO:0051989">
    <property type="term" value="F:coproporphyrinogen dehydrogenase activity"/>
    <property type="evidence" value="ECO:0007669"/>
    <property type="project" value="UniProtKB-EC"/>
</dbReference>
<dbReference type="Pfam" id="PF06969">
    <property type="entry name" value="HemN_C"/>
    <property type="match status" value="1"/>
</dbReference>
<evidence type="ECO:0000256" key="14">
    <source>
        <dbReference type="PIRNR" id="PIRNR000167"/>
    </source>
</evidence>
<evidence type="ECO:0000256" key="7">
    <source>
        <dbReference type="ARBA" id="ARBA00022691"/>
    </source>
</evidence>
<feature type="binding site" evidence="16">
    <location>
        <position position="63"/>
    </location>
    <ligand>
        <name>[4Fe-4S] cluster</name>
        <dbReference type="ChEBI" id="CHEBI:49883"/>
        <note>4Fe-4S-S-AdoMet</note>
    </ligand>
</feature>
<proteinExistence type="inferred from homology"/>
<dbReference type="FunCoup" id="A0A317ZMB7">
    <property type="interactions" value="191"/>
</dbReference>
<dbReference type="GO" id="GO:0051539">
    <property type="term" value="F:4 iron, 4 sulfur cluster binding"/>
    <property type="evidence" value="ECO:0007669"/>
    <property type="project" value="UniProtKB-KW"/>
</dbReference>
<dbReference type="UniPathway" id="UPA00251">
    <property type="reaction ID" value="UER00323"/>
</dbReference>
<organism evidence="18 19">
    <name type="scientific">Coraliomargarita sinensis</name>
    <dbReference type="NCBI Taxonomy" id="2174842"/>
    <lineage>
        <taxon>Bacteria</taxon>
        <taxon>Pseudomonadati</taxon>
        <taxon>Verrucomicrobiota</taxon>
        <taxon>Opitutia</taxon>
        <taxon>Puniceicoccales</taxon>
        <taxon>Coraliomargaritaceae</taxon>
        <taxon>Coraliomargarita</taxon>
    </lineage>
</organism>
<keyword evidence="7 14" id="KW-0949">S-adenosyl-L-methionine</keyword>
<feature type="binding site" evidence="15">
    <location>
        <position position="241"/>
    </location>
    <ligand>
        <name>S-adenosyl-L-methionine</name>
        <dbReference type="ChEBI" id="CHEBI:59789"/>
        <label>2</label>
    </ligand>
</feature>
<protein>
    <recommendedName>
        <fullName evidence="14">Coproporphyrinogen-III oxidase</fullName>
        <ecNumber evidence="14">1.3.98.3</ecNumber>
    </recommendedName>
</protein>
<dbReference type="InParanoid" id="A0A317ZMB7"/>
<dbReference type="GO" id="GO:0046872">
    <property type="term" value="F:metal ion binding"/>
    <property type="evidence" value="ECO:0007669"/>
    <property type="project" value="UniProtKB-KW"/>
</dbReference>
<dbReference type="Pfam" id="PF04055">
    <property type="entry name" value="Radical_SAM"/>
    <property type="match status" value="1"/>
</dbReference>
<feature type="binding site" evidence="15">
    <location>
        <position position="207"/>
    </location>
    <ligand>
        <name>S-adenosyl-L-methionine</name>
        <dbReference type="ChEBI" id="CHEBI:59789"/>
        <label>2</label>
    </ligand>
</feature>
<name>A0A317ZMB7_9BACT</name>
<evidence type="ECO:0000256" key="8">
    <source>
        <dbReference type="ARBA" id="ARBA00022723"/>
    </source>
</evidence>
<keyword evidence="8 14" id="KW-0479">Metal-binding</keyword>
<evidence type="ECO:0000256" key="3">
    <source>
        <dbReference type="ARBA" id="ARBA00005493"/>
    </source>
</evidence>
<dbReference type="SFLD" id="SFLDG01065">
    <property type="entry name" value="anaerobic_coproporphyrinogen-I"/>
    <property type="match status" value="1"/>
</dbReference>
<feature type="binding site" evidence="15">
    <location>
        <position position="182"/>
    </location>
    <ligand>
        <name>S-adenosyl-L-methionine</name>
        <dbReference type="ChEBI" id="CHEBI:59789"/>
        <label>2</label>
    </ligand>
</feature>
<evidence type="ECO:0000256" key="13">
    <source>
        <dbReference type="ARBA" id="ARBA00048321"/>
    </source>
</evidence>
<keyword evidence="6 14" id="KW-0963">Cytoplasm</keyword>
<comment type="cofactor">
    <cofactor evidence="14 16">
        <name>[4Fe-4S] cluster</name>
        <dbReference type="ChEBI" id="CHEBI:49883"/>
    </cofactor>
    <text evidence="14 16">Binds 1 [4Fe-4S] cluster. The cluster is coordinated with 3 cysteines and an exchangeable S-adenosyl-L-methionine.</text>
</comment>
<keyword evidence="9 14" id="KW-0560">Oxidoreductase</keyword>
<comment type="similarity">
    <text evidence="3 14">Belongs to the anaerobic coproporphyrinogen-III oxidase family.</text>
</comment>
<dbReference type="PIRSF" id="PIRSF000167">
    <property type="entry name" value="HemN"/>
    <property type="match status" value="1"/>
</dbReference>
<dbReference type="EC" id="1.3.98.3" evidence="14"/>
<dbReference type="InterPro" id="IPR034505">
    <property type="entry name" value="Coproporphyrinogen-III_oxidase"/>
</dbReference>
<keyword evidence="19" id="KW-1185">Reference proteome</keyword>
<evidence type="ECO:0000313" key="19">
    <source>
        <dbReference type="Proteomes" id="UP000247099"/>
    </source>
</evidence>
<dbReference type="InterPro" id="IPR006638">
    <property type="entry name" value="Elp3/MiaA/NifB-like_rSAM"/>
</dbReference>
<dbReference type="GO" id="GO:0004109">
    <property type="term" value="F:coproporphyrinogen oxidase activity"/>
    <property type="evidence" value="ECO:0007669"/>
    <property type="project" value="InterPro"/>
</dbReference>
<evidence type="ECO:0000256" key="4">
    <source>
        <dbReference type="ARBA" id="ARBA00011245"/>
    </source>
</evidence>
<feature type="binding site" evidence="15">
    <location>
        <position position="110"/>
    </location>
    <ligand>
        <name>S-adenosyl-L-methionine</name>
        <dbReference type="ChEBI" id="CHEBI:59789"/>
        <label>1</label>
    </ligand>
</feature>
<evidence type="ECO:0000256" key="9">
    <source>
        <dbReference type="ARBA" id="ARBA00023002"/>
    </source>
</evidence>
<sequence length="454" mass="51796">MRISEQDLQLIEKYNRPGPRYTSYPPANHFREYQDPAPLLTSVESGEAPLSLYFHLPFCETLCWFCGCHMIPTLDRNRATDYLDLLEKELELFARHHRADREAVQLHFGGGTPNFFGPEQIDRLAAMIDQHFKFTPDAEKSVELDPRRLSPEHVEAFARMGLTRASFGVQDSNPEVQKVIHREQPQAMNVAAMETLRANGFDSVNIDLIYGLPLQTPESFDQTLDQVLELKPDRFAIFNYAHVPWMRPAQKILEKAGLPDARTKLELLKLCIERLTREGYVYIGMDHFALPDDELVVAQRECSLQRNFQGYSTRAGVEICGFGISSISQGADSYRQNVKDIESYRAMVESGRLPVAKGYELTDEDKLRADVIMRLMCDLSLNYAQMSAKWDIDFQEHFAGALDQLKEPASDGLLDFTAEGLDVTERGRLFIRNLAMCFDAYLEPATEGRYSRTV</sequence>
<feature type="binding site" evidence="15">
    <location>
        <position position="170"/>
    </location>
    <ligand>
        <name>S-adenosyl-L-methionine</name>
        <dbReference type="ChEBI" id="CHEBI:59789"/>
        <label>2</label>
    </ligand>
</feature>
<feature type="binding site" evidence="15">
    <location>
        <position position="143"/>
    </location>
    <ligand>
        <name>S-adenosyl-L-methionine</name>
        <dbReference type="ChEBI" id="CHEBI:59789"/>
        <label>1</label>
    </ligand>
</feature>
<dbReference type="NCBIfam" id="TIGR00538">
    <property type="entry name" value="hemN"/>
    <property type="match status" value="1"/>
</dbReference>
<dbReference type="AlphaFoldDB" id="A0A317ZMB7"/>
<dbReference type="SMART" id="SM00729">
    <property type="entry name" value="Elp3"/>
    <property type="match status" value="1"/>
</dbReference>
<comment type="catalytic activity">
    <reaction evidence="13 14">
        <text>coproporphyrinogen III + 2 S-adenosyl-L-methionine = protoporphyrinogen IX + 2 5'-deoxyadenosine + 2 L-methionine + 2 CO2</text>
        <dbReference type="Rhea" id="RHEA:15425"/>
        <dbReference type="ChEBI" id="CHEBI:16526"/>
        <dbReference type="ChEBI" id="CHEBI:17319"/>
        <dbReference type="ChEBI" id="CHEBI:57307"/>
        <dbReference type="ChEBI" id="CHEBI:57309"/>
        <dbReference type="ChEBI" id="CHEBI:57844"/>
        <dbReference type="ChEBI" id="CHEBI:59789"/>
        <dbReference type="EC" id="1.3.98.3"/>
    </reaction>
</comment>
<keyword evidence="11 14" id="KW-0411">Iron-sulfur</keyword>
<keyword evidence="12 14" id="KW-0627">Porphyrin biosynthesis</keyword>
<dbReference type="InterPro" id="IPR058240">
    <property type="entry name" value="rSAM_sf"/>
</dbReference>
<gene>
    <name evidence="18" type="primary">hemN</name>
    <name evidence="18" type="ORF">DDZ13_00515</name>
</gene>
<dbReference type="Proteomes" id="UP000247099">
    <property type="component" value="Unassembled WGS sequence"/>
</dbReference>
<dbReference type="GO" id="GO:0006782">
    <property type="term" value="P:protoporphyrinogen IX biosynthetic process"/>
    <property type="evidence" value="ECO:0007669"/>
    <property type="project" value="UniProtKB-UniPathway"/>
</dbReference>
<evidence type="ECO:0000256" key="12">
    <source>
        <dbReference type="ARBA" id="ARBA00023244"/>
    </source>
</evidence>
<feature type="binding site" evidence="15">
    <location>
        <position position="53"/>
    </location>
    <ligand>
        <name>S-adenosyl-L-methionine</name>
        <dbReference type="ChEBI" id="CHEBI:59789"/>
        <label>1</label>
    </ligand>
</feature>
<feature type="binding site" evidence="16">
    <location>
        <position position="59"/>
    </location>
    <ligand>
        <name>[4Fe-4S] cluster</name>
        <dbReference type="ChEBI" id="CHEBI:49883"/>
        <note>4Fe-4S-S-AdoMet</note>
    </ligand>
</feature>
<comment type="subcellular location">
    <subcellularLocation>
        <location evidence="1 14">Cytoplasm</location>
    </subcellularLocation>
</comment>